<dbReference type="Gene3D" id="2.30.30.40">
    <property type="entry name" value="SH3 Domains"/>
    <property type="match status" value="1"/>
</dbReference>
<accession>A0A0N5AU21</accession>
<dbReference type="InterPro" id="IPR036034">
    <property type="entry name" value="PDZ_sf"/>
</dbReference>
<dbReference type="SMART" id="SM00326">
    <property type="entry name" value="SH3"/>
    <property type="match status" value="1"/>
</dbReference>
<dbReference type="AlphaFoldDB" id="A0A0N5AU21"/>
<comment type="similarity">
    <text evidence="1">Belongs to the MAGUK family.</text>
</comment>
<name>A0A0N5AU21_9BILA</name>
<reference evidence="9" key="1">
    <citation type="submission" date="2017-02" db="UniProtKB">
        <authorList>
            <consortium name="WormBaseParasite"/>
        </authorList>
    </citation>
    <scope>IDENTIFICATION</scope>
</reference>
<dbReference type="Proteomes" id="UP000046393">
    <property type="component" value="Unplaced"/>
</dbReference>
<dbReference type="SUPFAM" id="SSF52540">
    <property type="entry name" value="P-loop containing nucleoside triphosphate hydrolases"/>
    <property type="match status" value="1"/>
</dbReference>
<dbReference type="SUPFAM" id="SSF50156">
    <property type="entry name" value="PDZ domain-like"/>
    <property type="match status" value="1"/>
</dbReference>
<keyword evidence="8" id="KW-1185">Reference proteome</keyword>
<dbReference type="Pfam" id="PF00625">
    <property type="entry name" value="Guanylate_kin"/>
    <property type="match status" value="1"/>
</dbReference>
<dbReference type="PROSITE" id="PS50052">
    <property type="entry name" value="GUANYLATE_KINASE_2"/>
    <property type="match status" value="1"/>
</dbReference>
<dbReference type="SMART" id="SM00228">
    <property type="entry name" value="PDZ"/>
    <property type="match status" value="1"/>
</dbReference>
<dbReference type="GO" id="GO:0019098">
    <property type="term" value="P:reproductive behavior"/>
    <property type="evidence" value="ECO:0007669"/>
    <property type="project" value="UniProtKB-ARBA"/>
</dbReference>
<dbReference type="CDD" id="cd00071">
    <property type="entry name" value="GMPK"/>
    <property type="match status" value="1"/>
</dbReference>
<keyword evidence="2 3" id="KW-0728">SH3 domain</keyword>
<evidence type="ECO:0000259" key="7">
    <source>
        <dbReference type="PROSITE" id="PS50106"/>
    </source>
</evidence>
<dbReference type="PROSITE" id="PS00856">
    <property type="entry name" value="GUANYLATE_KINASE_1"/>
    <property type="match status" value="1"/>
</dbReference>
<dbReference type="PROSITE" id="PS50106">
    <property type="entry name" value="PDZ"/>
    <property type="match status" value="1"/>
</dbReference>
<sequence>MMIKKAGINTFTIIFPVTNFTFSLLQVYDVIVHEIYEGGEKVDTPQNNQQNPQSTLEPQCSTATQPNQVNQLPYSYLNGGVLPVTTAASCSEETRISSVIPPLFDDDDDLTMDVVSRVRLVQFQKDTDEPMGITLKVTEDGRCLVARIMHGGMIHRQATLHVGDEIREMNGVSVCNQNVETLQRMLRDARGSVTFKIIPSCRSAPPPCEIFVRAQYDYDPAQDDLIPCQRAGIPFRTGDILQIMSKDDHNWWQARYICAFPAIGNAQYNNQNGSVTAGLVPSPELQEWRTACVAMERAKENITAHCMWFNKKKKYYTTKYLQKHSALFDQLDLVSYEEVIRLTTYRRKTLVLLGAHGVGRRHIKNTLIHRHSQRFAYPIPHTTRQPRKDEIDGKHYYFVSTDSMLADIQANEYLEYGRHEECMYGTKLETIRNIHRTGKMAILDVEPQALKMLRTAEYAPFVVFIGAPNLQGLDDPDGSLEILAHESEIIRQAYGHLFDYVIVNNDMEETIGQLEIVVEKLHACPQWIPVSWVY</sequence>
<organism evidence="8 9">
    <name type="scientific">Syphacia muris</name>
    <dbReference type="NCBI Taxonomy" id="451379"/>
    <lineage>
        <taxon>Eukaryota</taxon>
        <taxon>Metazoa</taxon>
        <taxon>Ecdysozoa</taxon>
        <taxon>Nematoda</taxon>
        <taxon>Chromadorea</taxon>
        <taxon>Rhabditida</taxon>
        <taxon>Spirurina</taxon>
        <taxon>Oxyuridomorpha</taxon>
        <taxon>Oxyuroidea</taxon>
        <taxon>Oxyuridae</taxon>
        <taxon>Syphacia</taxon>
    </lineage>
</organism>
<dbReference type="PROSITE" id="PS50002">
    <property type="entry name" value="SH3"/>
    <property type="match status" value="1"/>
</dbReference>
<protein>
    <submittedName>
        <fullName evidence="9">Peripheral plasma membrane protein CASK</fullName>
    </submittedName>
</protein>
<evidence type="ECO:0000259" key="6">
    <source>
        <dbReference type="PROSITE" id="PS50052"/>
    </source>
</evidence>
<evidence type="ECO:0000313" key="9">
    <source>
        <dbReference type="WBParaSite" id="SMUV_0000834301-mRNA-1"/>
    </source>
</evidence>
<dbReference type="Gene3D" id="2.30.42.10">
    <property type="match status" value="1"/>
</dbReference>
<feature type="domain" description="PDZ" evidence="7">
    <location>
        <begin position="120"/>
        <end position="201"/>
    </location>
</feature>
<evidence type="ECO:0000256" key="4">
    <source>
        <dbReference type="SAM" id="MobiDB-lite"/>
    </source>
</evidence>
<feature type="domain" description="SH3" evidence="5">
    <location>
        <begin position="207"/>
        <end position="290"/>
    </location>
</feature>
<evidence type="ECO:0000313" key="8">
    <source>
        <dbReference type="Proteomes" id="UP000046393"/>
    </source>
</evidence>
<dbReference type="CDD" id="cd10831">
    <property type="entry name" value="PDZ_CASK-like"/>
    <property type="match status" value="1"/>
</dbReference>
<dbReference type="InterPro" id="IPR027417">
    <property type="entry name" value="P-loop_NTPase"/>
</dbReference>
<feature type="region of interest" description="Disordered" evidence="4">
    <location>
        <begin position="41"/>
        <end position="64"/>
    </location>
</feature>
<dbReference type="InterPro" id="IPR008144">
    <property type="entry name" value="Guanylate_kin-like_dom"/>
</dbReference>
<dbReference type="InterPro" id="IPR036028">
    <property type="entry name" value="SH3-like_dom_sf"/>
</dbReference>
<evidence type="ECO:0000256" key="2">
    <source>
        <dbReference type="ARBA" id="ARBA00022443"/>
    </source>
</evidence>
<dbReference type="InterPro" id="IPR001452">
    <property type="entry name" value="SH3_domain"/>
</dbReference>
<feature type="domain" description="Guanylate kinase-like" evidence="6">
    <location>
        <begin position="347"/>
        <end position="519"/>
    </location>
</feature>
<dbReference type="WBParaSite" id="SMUV_0000834301-mRNA-1">
    <property type="protein sequence ID" value="SMUV_0000834301-mRNA-1"/>
    <property type="gene ID" value="SMUV_0000834301"/>
</dbReference>
<dbReference type="Pfam" id="PF00595">
    <property type="entry name" value="PDZ"/>
    <property type="match status" value="1"/>
</dbReference>
<dbReference type="InterPro" id="IPR001478">
    <property type="entry name" value="PDZ"/>
</dbReference>
<dbReference type="InterPro" id="IPR020590">
    <property type="entry name" value="Guanylate_kinase_CS"/>
</dbReference>
<dbReference type="PANTHER" id="PTHR23122">
    <property type="entry name" value="MEMBRANE-ASSOCIATED GUANYLATE KINASE MAGUK"/>
    <property type="match status" value="1"/>
</dbReference>
<dbReference type="SMART" id="SM00072">
    <property type="entry name" value="GuKc"/>
    <property type="match status" value="1"/>
</dbReference>
<evidence type="ECO:0000256" key="3">
    <source>
        <dbReference type="PROSITE-ProRule" id="PRU00192"/>
    </source>
</evidence>
<proteinExistence type="inferred from homology"/>
<feature type="compositionally biased region" description="Polar residues" evidence="4">
    <location>
        <begin position="54"/>
        <end position="64"/>
    </location>
</feature>
<dbReference type="FunFam" id="2.30.42.10:FF:000016">
    <property type="entry name" value="peripheral plasma membrane protein CASK isoform X2"/>
    <property type="match status" value="1"/>
</dbReference>
<dbReference type="SUPFAM" id="SSF50044">
    <property type="entry name" value="SH3-domain"/>
    <property type="match status" value="1"/>
</dbReference>
<dbReference type="Gene3D" id="3.40.50.300">
    <property type="entry name" value="P-loop containing nucleotide triphosphate hydrolases"/>
    <property type="match status" value="1"/>
</dbReference>
<dbReference type="InterPro" id="IPR050716">
    <property type="entry name" value="MAGUK"/>
</dbReference>
<dbReference type="FunFam" id="3.40.50.300:FF:000146">
    <property type="entry name" value="MAGUK p55 subfamily member 6 isoform X1"/>
    <property type="match status" value="1"/>
</dbReference>
<dbReference type="InterPro" id="IPR008145">
    <property type="entry name" value="GK/Ca_channel_bsu"/>
</dbReference>
<dbReference type="STRING" id="451379.A0A0N5AU21"/>
<evidence type="ECO:0000256" key="1">
    <source>
        <dbReference type="ARBA" id="ARBA00007014"/>
    </source>
</evidence>
<evidence type="ECO:0000259" key="5">
    <source>
        <dbReference type="PROSITE" id="PS50002"/>
    </source>
</evidence>